<proteinExistence type="predicted"/>
<dbReference type="GO" id="GO:0016746">
    <property type="term" value="F:acyltransferase activity"/>
    <property type="evidence" value="ECO:0007669"/>
    <property type="project" value="UniProtKB-KW"/>
</dbReference>
<dbReference type="SUPFAM" id="SSF53474">
    <property type="entry name" value="alpha/beta-Hydrolases"/>
    <property type="match status" value="1"/>
</dbReference>
<evidence type="ECO:0000313" key="1">
    <source>
        <dbReference type="EMBL" id="TWW11652.1"/>
    </source>
</evidence>
<organism evidence="1 2">
    <name type="scientific">Dellaglioa algida</name>
    <dbReference type="NCBI Taxonomy" id="105612"/>
    <lineage>
        <taxon>Bacteria</taxon>
        <taxon>Bacillati</taxon>
        <taxon>Bacillota</taxon>
        <taxon>Bacilli</taxon>
        <taxon>Lactobacillales</taxon>
        <taxon>Lactobacillaceae</taxon>
        <taxon>Dellaglioa</taxon>
    </lineage>
</organism>
<sequence length="289" mass="32563">MKNKRKMGRYLFWGILIITCLLAIIIPANTWNSQKVKNSRIIHNSKLNPVILIPGSSATQNRFDELIDVLNTSTNRAHSLLKITVQKTGELKITGKIAKRDMQPFIVVGFEDNSNGYSSIKKQAKWFNTAFNYLSDKYKFNQFSGIGHSNGGLIYTTFLEKYFDNKAASINTLMTIGSPYNGEETNQSTRTQMLADFVADRKKIPTDLVLYSIAGTENYTNDGIVPYQSVNAGKYIFQNQAKSYTEITVTGNESEHSDLPQNKQIVALIKQYVMDSNDSKKNGPDDKKQ</sequence>
<dbReference type="GeneID" id="83549044"/>
<dbReference type="InterPro" id="IPR010315">
    <property type="entry name" value="DUF915_hydro-like"/>
</dbReference>
<accession>A0A2C8EMY5</accession>
<name>A0A2C8EMY5_9LACO</name>
<dbReference type="RefSeq" id="WP_112250314.1">
    <property type="nucleotide sequence ID" value="NZ_CBCRTS010000007.1"/>
</dbReference>
<dbReference type="AlphaFoldDB" id="A0A2C8EMY5"/>
<dbReference type="Gene3D" id="3.40.50.1820">
    <property type="entry name" value="alpha/beta hydrolase"/>
    <property type="match status" value="1"/>
</dbReference>
<dbReference type="InterPro" id="IPR029058">
    <property type="entry name" value="AB_hydrolase_fold"/>
</dbReference>
<dbReference type="Proteomes" id="UP000321659">
    <property type="component" value="Unassembled WGS sequence"/>
</dbReference>
<reference evidence="1 2" key="1">
    <citation type="submission" date="2019-04" db="EMBL/GenBank/DDBJ databases">
        <title>In vitro growth and metabolic characteristics of meat-borne Lactobacillus algidus strains.</title>
        <authorList>
            <person name="Sade E."/>
            <person name="Per J."/>
            <person name="Tytti H."/>
            <person name="Johanna B.K."/>
        </authorList>
    </citation>
    <scope>NUCLEOTIDE SEQUENCE [LARGE SCALE GENOMIC DNA]</scope>
    <source>
        <strain evidence="1 2">LTS37-1</strain>
    </source>
</reference>
<dbReference type="EMBL" id="SRRQ01000002">
    <property type="protein sequence ID" value="TWW11652.1"/>
    <property type="molecule type" value="Genomic_DNA"/>
</dbReference>
<evidence type="ECO:0000313" key="2">
    <source>
        <dbReference type="Proteomes" id="UP000321659"/>
    </source>
</evidence>
<keyword evidence="1" id="KW-0012">Acyltransferase</keyword>
<comment type="caution">
    <text evidence="1">The sequence shown here is derived from an EMBL/GenBank/DDBJ whole genome shotgun (WGS) entry which is preliminary data.</text>
</comment>
<protein>
    <submittedName>
        <fullName evidence="1">Acyltransferase</fullName>
    </submittedName>
</protein>
<keyword evidence="1" id="KW-0808">Transferase</keyword>
<dbReference type="Pfam" id="PF06028">
    <property type="entry name" value="DUF915"/>
    <property type="match status" value="1"/>
</dbReference>
<gene>
    <name evidence="1" type="ORF">LABALGLTS371_04220</name>
</gene>